<keyword evidence="3" id="KW-0325">Glycoprotein</keyword>
<sequence>MTYVSRSSLEEGRFGRMFRWLPRETYKKEDLLRLAKIMIQKETVVFVGDADFPKDVRLSADYQPPTEGPNVAVPFPRPQPDTGELFDTAFGESEPDDENPVIPAGYTYFGQFIDHDLTFDPNSSLQKLNDPEALEDFRTPRFDLDSLYGRGPDDQPYLYQDAPDRGGGIRFRLGRTSNNQDRPGELQRNVDGRALIGDPRNDENAIICQLQAVFLNFHNKVIDTLETARPQFKQDHHACFLEAQRIVRWHYQYIVLNDYLKRVVGEKTWRIVFQGSGNARPHPHLKFYLPKHGRSYMPVEFSVAAFRFGHSMVRPSYALRPGDSNVGGGGKGKPFAREKFNRIPLFFRLDKNEGAETSAATSTETDSGPVRDLHGFGPLPDDWEIDWNMFFAEAALPTMHANGGDELQVVGQDTGHFTQPGYRIDTKLVDPLALLPPSVAKSGNAPDGIPVLAYRNLLRGSQFELPSGQSVARALEADVMTEEKLWGDVKDDVLADPNKNPFAYRAPLWYYILKEAETSNTRNDPGPLRDSRGGHCLGEVGGRIVAEVIVGIALNDHTSYLYQDVNWTPASEAARSGFAPKEPITDMYSLIHWTTGGTMTFKA</sequence>
<dbReference type="PRINTS" id="PR00457">
    <property type="entry name" value="ANPEROXIDASE"/>
</dbReference>
<keyword evidence="4" id="KW-0575">Peroxidase</keyword>
<dbReference type="EMBL" id="JAJITD010000016">
    <property type="protein sequence ID" value="MCC8396223.1"/>
    <property type="molecule type" value="Genomic_DNA"/>
</dbReference>
<dbReference type="PANTHER" id="PTHR11475:SF4">
    <property type="entry name" value="CHORION PEROXIDASE"/>
    <property type="match status" value="1"/>
</dbReference>
<organism evidence="4 5">
    <name type="scientific">Paraburkholderia sejongensis</name>
    <dbReference type="NCBI Taxonomy" id="2886946"/>
    <lineage>
        <taxon>Bacteria</taxon>
        <taxon>Pseudomonadati</taxon>
        <taxon>Pseudomonadota</taxon>
        <taxon>Betaproteobacteria</taxon>
        <taxon>Burkholderiales</taxon>
        <taxon>Burkholderiaceae</taxon>
        <taxon>Paraburkholderia</taxon>
    </lineage>
</organism>
<dbReference type="Gene3D" id="1.10.640.10">
    <property type="entry name" value="Haem peroxidase domain superfamily, animal type"/>
    <property type="match status" value="1"/>
</dbReference>
<protein>
    <submittedName>
        <fullName evidence="4">Heme peroxidase family protein</fullName>
    </submittedName>
</protein>
<dbReference type="InterPro" id="IPR037120">
    <property type="entry name" value="Haem_peroxidase_sf_animal"/>
</dbReference>
<evidence type="ECO:0000256" key="3">
    <source>
        <dbReference type="ARBA" id="ARBA00023180"/>
    </source>
</evidence>
<dbReference type="Proteomes" id="UP001431019">
    <property type="component" value="Unassembled WGS sequence"/>
</dbReference>
<proteinExistence type="predicted"/>
<reference evidence="4 5" key="1">
    <citation type="submission" date="2021-11" db="EMBL/GenBank/DDBJ databases">
        <authorList>
            <person name="Oh E.-T."/>
            <person name="Kim S.-B."/>
        </authorList>
    </citation>
    <scope>NUCLEOTIDE SEQUENCE [LARGE SCALE GENOMIC DNA]</scope>
    <source>
        <strain evidence="4 5">MMS20-SJTR3</strain>
    </source>
</reference>
<evidence type="ECO:0000313" key="5">
    <source>
        <dbReference type="Proteomes" id="UP001431019"/>
    </source>
</evidence>
<dbReference type="Pfam" id="PF03098">
    <property type="entry name" value="An_peroxidase"/>
    <property type="match status" value="1"/>
</dbReference>
<dbReference type="GO" id="GO:0004601">
    <property type="term" value="F:peroxidase activity"/>
    <property type="evidence" value="ECO:0007669"/>
    <property type="project" value="UniProtKB-KW"/>
</dbReference>
<dbReference type="InterPro" id="IPR019791">
    <property type="entry name" value="Haem_peroxidase_animal"/>
</dbReference>
<dbReference type="PROSITE" id="PS50292">
    <property type="entry name" value="PEROXIDASE_3"/>
    <property type="match status" value="1"/>
</dbReference>
<dbReference type="InterPro" id="IPR010255">
    <property type="entry name" value="Haem_peroxidase_sf"/>
</dbReference>
<comment type="subcellular location">
    <subcellularLocation>
        <location evidence="1">Secreted</location>
    </subcellularLocation>
</comment>
<keyword evidence="5" id="KW-1185">Reference proteome</keyword>
<gene>
    <name evidence="4" type="ORF">LJ656_26900</name>
</gene>
<keyword evidence="2" id="KW-0964">Secreted</keyword>
<name>A0ABS8K2U4_9BURK</name>
<dbReference type="PANTHER" id="PTHR11475">
    <property type="entry name" value="OXIDASE/PEROXIDASE"/>
    <property type="match status" value="1"/>
</dbReference>
<evidence type="ECO:0000256" key="2">
    <source>
        <dbReference type="ARBA" id="ARBA00022525"/>
    </source>
</evidence>
<dbReference type="RefSeq" id="WP_230512567.1">
    <property type="nucleotide sequence ID" value="NZ_JAJITD010000016.1"/>
</dbReference>
<dbReference type="CDD" id="cd09819">
    <property type="entry name" value="An_peroxidase_bacterial_1"/>
    <property type="match status" value="1"/>
</dbReference>
<comment type="caution">
    <text evidence="4">The sequence shown here is derived from an EMBL/GenBank/DDBJ whole genome shotgun (WGS) entry which is preliminary data.</text>
</comment>
<evidence type="ECO:0000256" key="1">
    <source>
        <dbReference type="ARBA" id="ARBA00004613"/>
    </source>
</evidence>
<evidence type="ECO:0000313" key="4">
    <source>
        <dbReference type="EMBL" id="MCC8396223.1"/>
    </source>
</evidence>
<dbReference type="SUPFAM" id="SSF48113">
    <property type="entry name" value="Heme-dependent peroxidases"/>
    <property type="match status" value="1"/>
</dbReference>
<keyword evidence="4" id="KW-0560">Oxidoreductase</keyword>
<accession>A0ABS8K2U4</accession>